<keyword evidence="3" id="KW-1185">Reference proteome</keyword>
<feature type="domain" description="KilA-N DNA-binding" evidence="1">
    <location>
        <begin position="9"/>
        <end position="76"/>
    </location>
</feature>
<dbReference type="Pfam" id="PF10543">
    <property type="entry name" value="ORF6N"/>
    <property type="match status" value="1"/>
</dbReference>
<dbReference type="Proteomes" id="UP000247973">
    <property type="component" value="Unassembled WGS sequence"/>
</dbReference>
<evidence type="ECO:0000313" key="2">
    <source>
        <dbReference type="EMBL" id="PXV60937.1"/>
    </source>
</evidence>
<dbReference type="InterPro" id="IPR018873">
    <property type="entry name" value="KilA-N_DNA-bd_domain"/>
</dbReference>
<evidence type="ECO:0000313" key="3">
    <source>
        <dbReference type="Proteomes" id="UP000247973"/>
    </source>
</evidence>
<protein>
    <submittedName>
        <fullName evidence="2">ORF6N domain-containing protein</fullName>
    </submittedName>
</protein>
<evidence type="ECO:0000259" key="1">
    <source>
        <dbReference type="Pfam" id="PF10543"/>
    </source>
</evidence>
<gene>
    <name evidence="2" type="ORF">CLV62_12824</name>
</gene>
<dbReference type="RefSeq" id="WP_317048089.1">
    <property type="nucleotide sequence ID" value="NZ_QICL01000028.1"/>
</dbReference>
<name>A0A2V3PKJ2_9BACT</name>
<accession>A0A2V3PKJ2</accession>
<organism evidence="2 3">
    <name type="scientific">Dysgonomonas alginatilytica</name>
    <dbReference type="NCBI Taxonomy" id="1605892"/>
    <lineage>
        <taxon>Bacteria</taxon>
        <taxon>Pseudomonadati</taxon>
        <taxon>Bacteroidota</taxon>
        <taxon>Bacteroidia</taxon>
        <taxon>Bacteroidales</taxon>
        <taxon>Dysgonomonadaceae</taxon>
        <taxon>Dysgonomonas</taxon>
    </lineage>
</organism>
<reference evidence="2 3" key="1">
    <citation type="submission" date="2018-03" db="EMBL/GenBank/DDBJ databases">
        <title>Genomic Encyclopedia of Archaeal and Bacterial Type Strains, Phase II (KMG-II): from individual species to whole genera.</title>
        <authorList>
            <person name="Goeker M."/>
        </authorList>
    </citation>
    <scope>NUCLEOTIDE SEQUENCE [LARGE SCALE GENOMIC DNA]</scope>
    <source>
        <strain evidence="2 3">DSM 100214</strain>
    </source>
</reference>
<dbReference type="AlphaFoldDB" id="A0A2V3PKJ2"/>
<proteinExistence type="predicted"/>
<dbReference type="EMBL" id="QICL01000028">
    <property type="protein sequence ID" value="PXV60937.1"/>
    <property type="molecule type" value="Genomic_DNA"/>
</dbReference>
<comment type="caution">
    <text evidence="2">The sequence shown here is derived from an EMBL/GenBank/DDBJ whole genome shotgun (WGS) entry which is preliminary data.</text>
</comment>
<sequence length="78" mass="8951">MNLEKIKDKIILIQGQQVILNTDVANLYAVATKHINQAIRNNSDKFPEGYVITLTEEDKNEVVKKLTTFQTSDSHRHQ</sequence>